<organism evidence="2 3">
    <name type="scientific">Trichinella nativa</name>
    <dbReference type="NCBI Taxonomy" id="6335"/>
    <lineage>
        <taxon>Eukaryota</taxon>
        <taxon>Metazoa</taxon>
        <taxon>Ecdysozoa</taxon>
        <taxon>Nematoda</taxon>
        <taxon>Enoplea</taxon>
        <taxon>Dorylaimia</taxon>
        <taxon>Trichinellida</taxon>
        <taxon>Trichinellidae</taxon>
        <taxon>Trichinella</taxon>
    </lineage>
</organism>
<reference evidence="2 3" key="1">
    <citation type="submission" date="2015-05" db="EMBL/GenBank/DDBJ databases">
        <title>Evolution of Trichinella species and genotypes.</title>
        <authorList>
            <person name="Korhonen P.K."/>
            <person name="Edoardo P."/>
            <person name="Giuseppe L.R."/>
            <person name="Gasser R.B."/>
        </authorList>
    </citation>
    <scope>NUCLEOTIDE SEQUENCE [LARGE SCALE GENOMIC DNA]</scope>
    <source>
        <strain evidence="2">ISS10</strain>
    </source>
</reference>
<dbReference type="AlphaFoldDB" id="A0A0V1LRA9"/>
<gene>
    <name evidence="2" type="ORF">T02_5844</name>
</gene>
<evidence type="ECO:0000313" key="2">
    <source>
        <dbReference type="EMBL" id="KRZ61916.1"/>
    </source>
</evidence>
<keyword evidence="1" id="KW-1133">Transmembrane helix</keyword>
<name>A0A0V1LRA9_9BILA</name>
<protein>
    <submittedName>
        <fullName evidence="2">Uncharacterized protein</fullName>
    </submittedName>
</protein>
<dbReference type="EMBL" id="JYDW01000013">
    <property type="protein sequence ID" value="KRZ61916.1"/>
    <property type="molecule type" value="Genomic_DNA"/>
</dbReference>
<evidence type="ECO:0000313" key="3">
    <source>
        <dbReference type="Proteomes" id="UP000054721"/>
    </source>
</evidence>
<evidence type="ECO:0000256" key="1">
    <source>
        <dbReference type="SAM" id="Phobius"/>
    </source>
</evidence>
<comment type="caution">
    <text evidence="2">The sequence shown here is derived from an EMBL/GenBank/DDBJ whole genome shotgun (WGS) entry which is preliminary data.</text>
</comment>
<feature type="transmembrane region" description="Helical" evidence="1">
    <location>
        <begin position="43"/>
        <end position="62"/>
    </location>
</feature>
<proteinExistence type="predicted"/>
<accession>A0A0V1LRA9</accession>
<dbReference type="Proteomes" id="UP000054721">
    <property type="component" value="Unassembled WGS sequence"/>
</dbReference>
<keyword evidence="1" id="KW-0812">Transmembrane</keyword>
<keyword evidence="1" id="KW-0472">Membrane</keyword>
<keyword evidence="3" id="KW-1185">Reference proteome</keyword>
<sequence length="65" mass="7566">MGRDSVRSSAAYRVKQQQVAELAGRLNTHPISIRLLLRAMTQYCTRTLLFLITFRTFIAYYLDIL</sequence>